<dbReference type="Pfam" id="PF00019">
    <property type="entry name" value="TGF_beta"/>
    <property type="match status" value="1"/>
</dbReference>
<dbReference type="InterPro" id="IPR029034">
    <property type="entry name" value="Cystine-knot_cytokine"/>
</dbReference>
<reference evidence="13" key="2">
    <citation type="submission" date="2025-09" db="UniProtKB">
        <authorList>
            <consortium name="Ensembl"/>
        </authorList>
    </citation>
    <scope>IDENTIFICATION</scope>
</reference>
<name>A0A8D2PDU5_ZOSLA</name>
<evidence type="ECO:0000256" key="5">
    <source>
        <dbReference type="ARBA" id="ARBA00023030"/>
    </source>
</evidence>
<evidence type="ECO:0000256" key="7">
    <source>
        <dbReference type="ARBA" id="ARBA00023180"/>
    </source>
</evidence>
<evidence type="ECO:0000256" key="8">
    <source>
        <dbReference type="ARBA" id="ARBA00058643"/>
    </source>
</evidence>
<sequence length="204" mass="22274">HPPPAHGASFLVWRPWFELTLLCCDSLQEGTLWGFFAILSLLAGLATGTLRTPSLPSPPCAGDNTTTGSPGTAELAEDLLLRAERSPPGITKGKKGKSSRNSRGRNCHIRNLMVKVRDLGLGFNSDEIVLFKYCSGSCHRARSNYDLTLGSLLRQQLITPGPQERVLSHPCCRPTRYEAVSFMDVENTWQTVEKLSAAECSCIG</sequence>
<accession>A0A8D2PDU5</accession>
<proteinExistence type="inferred from homology"/>
<protein>
    <recommendedName>
        <fullName evidence="10">Artemin</fullName>
    </recommendedName>
</protein>
<comment type="subunit">
    <text evidence="9">Homodimer; disulfide-linked. Interacts with GFRA3 coreceptor and RET: forms a 2:2:2 ternary complex composed of ARTN ligand, GFRA3 and RET receptor.</text>
</comment>
<dbReference type="Proteomes" id="UP000694401">
    <property type="component" value="Unassembled WGS sequence"/>
</dbReference>
<dbReference type="CDD" id="cd19381">
    <property type="entry name" value="TGF_beta_Artemin"/>
    <property type="match status" value="1"/>
</dbReference>
<dbReference type="SMART" id="SM00204">
    <property type="entry name" value="TGFB"/>
    <property type="match status" value="1"/>
</dbReference>
<dbReference type="GO" id="GO:0030116">
    <property type="term" value="F:glial cell-derived neurotrophic factor receptor binding"/>
    <property type="evidence" value="ECO:0007669"/>
    <property type="project" value="InterPro"/>
</dbReference>
<keyword evidence="14" id="KW-1185">Reference proteome</keyword>
<evidence type="ECO:0000256" key="4">
    <source>
        <dbReference type="ARBA" id="ARBA00022729"/>
    </source>
</evidence>
<evidence type="ECO:0000256" key="10">
    <source>
        <dbReference type="ARBA" id="ARBA00074181"/>
    </source>
</evidence>
<dbReference type="InterPro" id="IPR043401">
    <property type="entry name" value="GDNF_fam"/>
</dbReference>
<dbReference type="GO" id="GO:0030971">
    <property type="term" value="F:receptor tyrosine kinase binding"/>
    <property type="evidence" value="ECO:0007669"/>
    <property type="project" value="InterPro"/>
</dbReference>
<evidence type="ECO:0000256" key="9">
    <source>
        <dbReference type="ARBA" id="ARBA00063068"/>
    </source>
</evidence>
<dbReference type="Ensembl" id="ENSZLMT00000011009.1">
    <property type="protein sequence ID" value="ENSZLMP00000010713.1"/>
    <property type="gene ID" value="ENSZLMG00000007467.1"/>
</dbReference>
<evidence type="ECO:0000313" key="13">
    <source>
        <dbReference type="Ensembl" id="ENSZLMP00000010713.1"/>
    </source>
</evidence>
<keyword evidence="7" id="KW-0325">Glycoprotein</keyword>
<dbReference type="Gene3D" id="2.10.90.10">
    <property type="entry name" value="Cystine-knot cytokines"/>
    <property type="match status" value="1"/>
</dbReference>
<evidence type="ECO:0000259" key="12">
    <source>
        <dbReference type="PROSITE" id="PS51362"/>
    </source>
</evidence>
<keyword evidence="3" id="KW-0964">Secreted</keyword>
<comment type="similarity">
    <text evidence="2">Belongs to the TGF-beta family. GDNF subfamily.</text>
</comment>
<dbReference type="InterPro" id="IPR001839">
    <property type="entry name" value="TGF-b_C"/>
</dbReference>
<dbReference type="GO" id="GO:0005576">
    <property type="term" value="C:extracellular region"/>
    <property type="evidence" value="ECO:0007669"/>
    <property type="project" value="UniProtKB-SubCell"/>
</dbReference>
<dbReference type="SUPFAM" id="SSF57501">
    <property type="entry name" value="Cystine-knot cytokines"/>
    <property type="match status" value="1"/>
</dbReference>
<evidence type="ECO:0000256" key="3">
    <source>
        <dbReference type="ARBA" id="ARBA00022525"/>
    </source>
</evidence>
<dbReference type="GO" id="GO:0008083">
    <property type="term" value="F:growth factor activity"/>
    <property type="evidence" value="ECO:0007669"/>
    <property type="project" value="UniProtKB-KW"/>
</dbReference>
<evidence type="ECO:0000256" key="1">
    <source>
        <dbReference type="ARBA" id="ARBA00004613"/>
    </source>
</evidence>
<dbReference type="FunFam" id="2.10.90.10:FF:000032">
    <property type="entry name" value="Artemin"/>
    <property type="match status" value="1"/>
</dbReference>
<evidence type="ECO:0000256" key="6">
    <source>
        <dbReference type="ARBA" id="ARBA00023157"/>
    </source>
</evidence>
<evidence type="ECO:0000256" key="11">
    <source>
        <dbReference type="RuleBase" id="RU000354"/>
    </source>
</evidence>
<dbReference type="PANTHER" id="PTHR12173">
    <property type="entry name" value="GDNF SUBFAMILY OF TGF-BETA FAMILY"/>
    <property type="match status" value="1"/>
</dbReference>
<keyword evidence="5 11" id="KW-0339">Growth factor</keyword>
<comment type="subcellular location">
    <subcellularLocation>
        <location evidence="1">Secreted</location>
    </subcellularLocation>
</comment>
<evidence type="ECO:0000256" key="2">
    <source>
        <dbReference type="ARBA" id="ARBA00009832"/>
    </source>
</evidence>
<dbReference type="PANTHER" id="PTHR12173:SF9">
    <property type="entry name" value="ARTEMIN"/>
    <property type="match status" value="1"/>
</dbReference>
<comment type="function">
    <text evidence="8">Growth factor that supports the survival of sensory and sympathetic peripheral neurons in culture and also supports the survival of dopaminergic neurons of the ventral mid-brain. Acts by binding to its coreceptor, GFRA3, leading to autophosphorylation and activation of the RET receptor. Strong attractant of gut hematopoietic cells thus promoting the formation Peyer's patch-like structures, a major component of the gut-associated lymphoid tissue.</text>
</comment>
<feature type="domain" description="TGF-beta family profile" evidence="12">
    <location>
        <begin position="82"/>
        <end position="203"/>
    </location>
</feature>
<dbReference type="PROSITE" id="PS51362">
    <property type="entry name" value="TGF_BETA_2"/>
    <property type="match status" value="1"/>
</dbReference>
<dbReference type="GO" id="GO:0007399">
    <property type="term" value="P:nervous system development"/>
    <property type="evidence" value="ECO:0007669"/>
    <property type="project" value="UniProtKB-ARBA"/>
</dbReference>
<dbReference type="AlphaFoldDB" id="A0A8D2PDU5"/>
<organism evidence="13 14">
    <name type="scientific">Zosterops lateralis melanops</name>
    <dbReference type="NCBI Taxonomy" id="1220523"/>
    <lineage>
        <taxon>Eukaryota</taxon>
        <taxon>Metazoa</taxon>
        <taxon>Chordata</taxon>
        <taxon>Craniata</taxon>
        <taxon>Vertebrata</taxon>
        <taxon>Euteleostomi</taxon>
        <taxon>Archelosauria</taxon>
        <taxon>Archosauria</taxon>
        <taxon>Dinosauria</taxon>
        <taxon>Saurischia</taxon>
        <taxon>Theropoda</taxon>
        <taxon>Coelurosauria</taxon>
        <taxon>Aves</taxon>
        <taxon>Neognathae</taxon>
        <taxon>Neoaves</taxon>
        <taxon>Telluraves</taxon>
        <taxon>Australaves</taxon>
        <taxon>Passeriformes</taxon>
        <taxon>Sylvioidea</taxon>
        <taxon>Zosteropidae</taxon>
        <taxon>Zosterops</taxon>
    </lineage>
</organism>
<reference evidence="13" key="1">
    <citation type="submission" date="2025-08" db="UniProtKB">
        <authorList>
            <consortium name="Ensembl"/>
        </authorList>
    </citation>
    <scope>IDENTIFICATION</scope>
</reference>
<evidence type="ECO:0000313" key="14">
    <source>
        <dbReference type="Proteomes" id="UP000694401"/>
    </source>
</evidence>
<keyword evidence="4" id="KW-0732">Signal</keyword>
<keyword evidence="6" id="KW-1015">Disulfide bond</keyword>